<keyword evidence="4" id="KW-0808">Transferase</keyword>
<organism evidence="4 5">
    <name type="scientific">Falsochrobactrum ovis</name>
    <dbReference type="NCBI Taxonomy" id="1293442"/>
    <lineage>
        <taxon>Bacteria</taxon>
        <taxon>Pseudomonadati</taxon>
        <taxon>Pseudomonadota</taxon>
        <taxon>Alphaproteobacteria</taxon>
        <taxon>Hyphomicrobiales</taxon>
        <taxon>Brucellaceae</taxon>
        <taxon>Falsochrobactrum</taxon>
    </lineage>
</organism>
<dbReference type="InterPro" id="IPR000682">
    <property type="entry name" value="PCMT"/>
</dbReference>
<accession>A0A364JUK4</accession>
<comment type="caution">
    <text evidence="4">The sequence shown here is derived from an EMBL/GenBank/DDBJ whole genome shotgun (WGS) entry which is preliminary data.</text>
</comment>
<dbReference type="RefSeq" id="WP_111575732.1">
    <property type="nucleotide sequence ID" value="NZ_JBHEEY010000009.1"/>
</dbReference>
<sequence length="224" mass="24145">MATVADFQELRTKMVDNQIRTRDITDLRVLEAFLSVPREVFVPANRQALAYIDEAILLNSESVEPRYLLDPSTFAKLVQLAEITKNDLVLDIGCGMGYSSAILSELADSVIGLESDSNLSAAASSTLPQHGYDNVVVVTGELPAGYVAEAPFDVIMLEGSVDFVPEGLFDQLKEGGRLIAVEGEGLAGVARIYVKEDGVVSGRSVFNAAVKPLPGFEKAEEFVF</sequence>
<protein>
    <recommendedName>
        <fullName evidence="2">Protein-L-isoaspartate O-methyltransferase</fullName>
    </recommendedName>
    <alternativeName>
        <fullName evidence="3">Protein L-isoaspartyl methyltransferase</fullName>
    </alternativeName>
</protein>
<dbReference type="CDD" id="cd02440">
    <property type="entry name" value="AdoMet_MTases"/>
    <property type="match status" value="1"/>
</dbReference>
<evidence type="ECO:0000256" key="1">
    <source>
        <dbReference type="ARBA" id="ARBA00005369"/>
    </source>
</evidence>
<gene>
    <name evidence="4" type="ORF">C7374_10993</name>
</gene>
<evidence type="ECO:0000313" key="5">
    <source>
        <dbReference type="Proteomes" id="UP000249453"/>
    </source>
</evidence>
<dbReference type="PANTHER" id="PTHR11579">
    <property type="entry name" value="PROTEIN-L-ISOASPARTATE O-METHYLTRANSFERASE"/>
    <property type="match status" value="1"/>
</dbReference>
<dbReference type="Pfam" id="PF01135">
    <property type="entry name" value="PCMT"/>
    <property type="match status" value="1"/>
</dbReference>
<dbReference type="GO" id="GO:0005737">
    <property type="term" value="C:cytoplasm"/>
    <property type="evidence" value="ECO:0007669"/>
    <property type="project" value="TreeGrafter"/>
</dbReference>
<keyword evidence="5" id="KW-1185">Reference proteome</keyword>
<dbReference type="InterPro" id="IPR029063">
    <property type="entry name" value="SAM-dependent_MTases_sf"/>
</dbReference>
<evidence type="ECO:0000256" key="2">
    <source>
        <dbReference type="ARBA" id="ARBA00013346"/>
    </source>
</evidence>
<name>A0A364JUK4_9HYPH</name>
<dbReference type="GO" id="GO:0032259">
    <property type="term" value="P:methylation"/>
    <property type="evidence" value="ECO:0007669"/>
    <property type="project" value="UniProtKB-KW"/>
</dbReference>
<dbReference type="AlphaFoldDB" id="A0A364JUK4"/>
<dbReference type="GO" id="GO:0004719">
    <property type="term" value="F:protein-L-isoaspartate (D-aspartate) O-methyltransferase activity"/>
    <property type="evidence" value="ECO:0007669"/>
    <property type="project" value="InterPro"/>
</dbReference>
<dbReference type="Proteomes" id="UP000249453">
    <property type="component" value="Unassembled WGS sequence"/>
</dbReference>
<reference evidence="4 5" key="1">
    <citation type="submission" date="2018-06" db="EMBL/GenBank/DDBJ databases">
        <title>Genomic Encyclopedia of Type Strains, Phase IV (KMG-IV): sequencing the most valuable type-strain genomes for metagenomic binning, comparative biology and taxonomic classification.</title>
        <authorList>
            <person name="Goeker M."/>
        </authorList>
    </citation>
    <scope>NUCLEOTIDE SEQUENCE [LARGE SCALE GENOMIC DNA]</scope>
    <source>
        <strain evidence="4 5">DSM 26720</strain>
    </source>
</reference>
<dbReference type="OrthoDB" id="9798496at2"/>
<proteinExistence type="inferred from homology"/>
<dbReference type="EMBL" id="QLMK01000009">
    <property type="protein sequence ID" value="RAK27617.1"/>
    <property type="molecule type" value="Genomic_DNA"/>
</dbReference>
<evidence type="ECO:0000313" key="4">
    <source>
        <dbReference type="EMBL" id="RAK27617.1"/>
    </source>
</evidence>
<comment type="similarity">
    <text evidence="1">Belongs to the methyltransferase superfamily. L-isoaspartyl/D-aspartyl protein methyltransferase family.</text>
</comment>
<dbReference type="SUPFAM" id="SSF53335">
    <property type="entry name" value="S-adenosyl-L-methionine-dependent methyltransferases"/>
    <property type="match status" value="1"/>
</dbReference>
<evidence type="ECO:0000256" key="3">
    <source>
        <dbReference type="ARBA" id="ARBA00030757"/>
    </source>
</evidence>
<dbReference type="Gene3D" id="3.40.50.150">
    <property type="entry name" value="Vaccinia Virus protein VP39"/>
    <property type="match status" value="1"/>
</dbReference>
<dbReference type="PANTHER" id="PTHR11579:SF18">
    <property type="entry name" value="PROTEIN-L-ISOASPARTATE O-METHYLTRANSFERASE"/>
    <property type="match status" value="1"/>
</dbReference>
<keyword evidence="4" id="KW-0489">Methyltransferase</keyword>